<sequence length="373" mass="42499">MMLEVMAKEAKKNDLILRSSGSVNANGFDNSASVFSKRGEKWVNQDCFLVWELLMCWRHAGLARMRQDLGLLFLSCSFPRVDASRPLKRYWGSGANQRLCLPVLDPIPALAGRCSFLREVRFLFFLPFPCFPVGVLYVLFGVTILDVGFCWWSYRCNNGLVQILPDWNLLVKLMSLPRLYNLTVVVIVLFTGAIQGPIIHIIEKVCITIYIDYTLQNPGKTRRNLCTVLGMATTGWYNRLYSVTGQVSVAKINGKVTKTFREAALLLGLLEADDNLQQCLTEVGTYQMPLALRRLLATILVHCAPNNPQVLWEKFKAPMYEDLILNKTFSHQQIEKKALQNINFFLQSMGKDIKEFKLCLDDFIKDMMTTAKE</sequence>
<keyword evidence="1" id="KW-0472">Membrane</keyword>
<evidence type="ECO:0000313" key="2">
    <source>
        <dbReference type="EMBL" id="KAG5542874.1"/>
    </source>
</evidence>
<dbReference type="PANTHER" id="PTHR10492">
    <property type="match status" value="1"/>
</dbReference>
<evidence type="ECO:0000256" key="1">
    <source>
        <dbReference type="SAM" id="Phobius"/>
    </source>
</evidence>
<evidence type="ECO:0000313" key="3">
    <source>
        <dbReference type="Proteomes" id="UP000823749"/>
    </source>
</evidence>
<feature type="transmembrane region" description="Helical" evidence="1">
    <location>
        <begin position="122"/>
        <end position="145"/>
    </location>
</feature>
<accession>A0AAV6JSD1</accession>
<comment type="caution">
    <text evidence="2">The sequence shown here is derived from an EMBL/GenBank/DDBJ whole genome shotgun (WGS) entry which is preliminary data.</text>
</comment>
<proteinExistence type="predicted"/>
<dbReference type="AlphaFoldDB" id="A0AAV6JSD1"/>
<keyword evidence="3" id="KW-1185">Reference proteome</keyword>
<reference evidence="2 3" key="1">
    <citation type="submission" date="2020-08" db="EMBL/GenBank/DDBJ databases">
        <title>Plant Genome Project.</title>
        <authorList>
            <person name="Zhang R.-G."/>
        </authorList>
    </citation>
    <scope>NUCLEOTIDE SEQUENCE [LARGE SCALE GENOMIC DNA]</scope>
    <source>
        <strain evidence="2">WSP0</strain>
        <tissue evidence="2">Leaf</tissue>
    </source>
</reference>
<keyword evidence="1" id="KW-1133">Transmembrane helix</keyword>
<dbReference type="EMBL" id="JACTNZ010000006">
    <property type="protein sequence ID" value="KAG5542874.1"/>
    <property type="molecule type" value="Genomic_DNA"/>
</dbReference>
<protein>
    <submittedName>
        <fullName evidence="2">Uncharacterized protein</fullName>
    </submittedName>
</protein>
<dbReference type="PANTHER" id="PTHR10492:SF94">
    <property type="entry name" value="ATP-DEPENDENT DNA HELICASE"/>
    <property type="match status" value="1"/>
</dbReference>
<feature type="transmembrane region" description="Helical" evidence="1">
    <location>
        <begin position="179"/>
        <end position="202"/>
    </location>
</feature>
<dbReference type="Proteomes" id="UP000823749">
    <property type="component" value="Chromosome 6"/>
</dbReference>
<organism evidence="2 3">
    <name type="scientific">Rhododendron griersonianum</name>
    <dbReference type="NCBI Taxonomy" id="479676"/>
    <lineage>
        <taxon>Eukaryota</taxon>
        <taxon>Viridiplantae</taxon>
        <taxon>Streptophyta</taxon>
        <taxon>Embryophyta</taxon>
        <taxon>Tracheophyta</taxon>
        <taxon>Spermatophyta</taxon>
        <taxon>Magnoliopsida</taxon>
        <taxon>eudicotyledons</taxon>
        <taxon>Gunneridae</taxon>
        <taxon>Pentapetalae</taxon>
        <taxon>asterids</taxon>
        <taxon>Ericales</taxon>
        <taxon>Ericaceae</taxon>
        <taxon>Ericoideae</taxon>
        <taxon>Rhodoreae</taxon>
        <taxon>Rhododendron</taxon>
    </lineage>
</organism>
<name>A0AAV6JSD1_9ERIC</name>
<keyword evidence="1" id="KW-0812">Transmembrane</keyword>
<gene>
    <name evidence="2" type="ORF">RHGRI_015836</name>
</gene>